<sequence length="304" mass="34216">MNNTLKKIKSRWQIYLMLLVPLVWLIIFAYVPMGGLILAFKKYNFQLGIFKSEWVGLDNFVKFFQSFKFPIILRNTLTLSIYSLLATFPIPIIFALFLNSMLGKRYKKIIQTVTYIPYFISIVVMVGLLFQLLNNRIGVYGNLYRLFTGHSAPDILAEGKNFKHIYVWSGVWQNTGYSAIIYIAALSGVDSSLHEAAMIDGASRFQRMIHIDIPAILPTASIMLVLAVGNIMNIGFEKVLLMQNNLNLNYSEIISTYVYKVGLASGINDFSLSTAIGLFNSVINFVLLVIANTTSKKLSGNGIF</sequence>
<feature type="transmembrane region" description="Helical" evidence="7">
    <location>
        <begin position="79"/>
        <end position="103"/>
    </location>
</feature>
<dbReference type="EMBL" id="CP063304">
    <property type="protein sequence ID" value="QOV20346.1"/>
    <property type="molecule type" value="Genomic_DNA"/>
</dbReference>
<reference evidence="9 10" key="1">
    <citation type="submission" date="2020-10" db="EMBL/GenBank/DDBJ databases">
        <title>Blautia liquoris sp.nov., isolated from the mud in a fermentation cellar used for the production of Chinese strong-flavoured liquor.</title>
        <authorList>
            <person name="Lu L."/>
        </authorList>
    </citation>
    <scope>NUCLEOTIDE SEQUENCE [LARGE SCALE GENOMIC DNA]</scope>
    <source>
        <strain evidence="9 10">LZLJ-3</strain>
    </source>
</reference>
<protein>
    <submittedName>
        <fullName evidence="9">Sugar ABC transporter permease</fullName>
    </submittedName>
</protein>
<evidence type="ECO:0000259" key="8">
    <source>
        <dbReference type="PROSITE" id="PS50928"/>
    </source>
</evidence>
<organism evidence="9 10">
    <name type="scientific">Blautia liquoris</name>
    <dbReference type="NCBI Taxonomy" id="2779518"/>
    <lineage>
        <taxon>Bacteria</taxon>
        <taxon>Bacillati</taxon>
        <taxon>Bacillota</taxon>
        <taxon>Clostridia</taxon>
        <taxon>Lachnospirales</taxon>
        <taxon>Lachnospiraceae</taxon>
        <taxon>Blautia</taxon>
    </lineage>
</organism>
<keyword evidence="10" id="KW-1185">Reference proteome</keyword>
<dbReference type="PANTHER" id="PTHR43227:SF11">
    <property type="entry name" value="BLL4140 PROTEIN"/>
    <property type="match status" value="1"/>
</dbReference>
<evidence type="ECO:0000256" key="6">
    <source>
        <dbReference type="ARBA" id="ARBA00023136"/>
    </source>
</evidence>
<dbReference type="InterPro" id="IPR035906">
    <property type="entry name" value="MetI-like_sf"/>
</dbReference>
<dbReference type="Proteomes" id="UP000593601">
    <property type="component" value="Chromosome"/>
</dbReference>
<dbReference type="CDD" id="cd06261">
    <property type="entry name" value="TM_PBP2"/>
    <property type="match status" value="1"/>
</dbReference>
<dbReference type="Gene3D" id="1.10.3720.10">
    <property type="entry name" value="MetI-like"/>
    <property type="match status" value="1"/>
</dbReference>
<evidence type="ECO:0000313" key="9">
    <source>
        <dbReference type="EMBL" id="QOV20346.1"/>
    </source>
</evidence>
<dbReference type="GO" id="GO:0005886">
    <property type="term" value="C:plasma membrane"/>
    <property type="evidence" value="ECO:0007669"/>
    <property type="project" value="UniProtKB-SubCell"/>
</dbReference>
<dbReference type="PANTHER" id="PTHR43227">
    <property type="entry name" value="BLL4140 PROTEIN"/>
    <property type="match status" value="1"/>
</dbReference>
<evidence type="ECO:0000256" key="4">
    <source>
        <dbReference type="ARBA" id="ARBA00022692"/>
    </source>
</evidence>
<evidence type="ECO:0000256" key="7">
    <source>
        <dbReference type="RuleBase" id="RU363032"/>
    </source>
</evidence>
<dbReference type="Pfam" id="PF00528">
    <property type="entry name" value="BPD_transp_1"/>
    <property type="match status" value="1"/>
</dbReference>
<keyword evidence="2 7" id="KW-0813">Transport</keyword>
<feature type="transmembrane region" description="Helical" evidence="7">
    <location>
        <begin position="176"/>
        <end position="194"/>
    </location>
</feature>
<dbReference type="AlphaFoldDB" id="A0A7M2RJ41"/>
<dbReference type="InterPro" id="IPR050809">
    <property type="entry name" value="UgpAE/MalFG_permease"/>
</dbReference>
<evidence type="ECO:0000256" key="2">
    <source>
        <dbReference type="ARBA" id="ARBA00022448"/>
    </source>
</evidence>
<name>A0A7M2RJ41_9FIRM</name>
<keyword evidence="6 7" id="KW-0472">Membrane</keyword>
<keyword evidence="3" id="KW-1003">Cell membrane</keyword>
<gene>
    <name evidence="9" type="ORF">INP51_05200</name>
</gene>
<dbReference type="GO" id="GO:0055085">
    <property type="term" value="P:transmembrane transport"/>
    <property type="evidence" value="ECO:0007669"/>
    <property type="project" value="InterPro"/>
</dbReference>
<keyword evidence="5 7" id="KW-1133">Transmembrane helix</keyword>
<evidence type="ECO:0000256" key="3">
    <source>
        <dbReference type="ARBA" id="ARBA00022475"/>
    </source>
</evidence>
<accession>A0A7M2RJ41</accession>
<evidence type="ECO:0000256" key="5">
    <source>
        <dbReference type="ARBA" id="ARBA00022989"/>
    </source>
</evidence>
<feature type="transmembrane region" description="Helical" evidence="7">
    <location>
        <begin position="215"/>
        <end position="236"/>
    </location>
</feature>
<dbReference type="KEGG" id="bliq:INP51_05200"/>
<feature type="transmembrane region" description="Helical" evidence="7">
    <location>
        <begin position="115"/>
        <end position="133"/>
    </location>
</feature>
<feature type="domain" description="ABC transmembrane type-1" evidence="8">
    <location>
        <begin position="73"/>
        <end position="291"/>
    </location>
</feature>
<feature type="transmembrane region" description="Helical" evidence="7">
    <location>
        <begin position="270"/>
        <end position="291"/>
    </location>
</feature>
<evidence type="ECO:0000313" key="10">
    <source>
        <dbReference type="Proteomes" id="UP000593601"/>
    </source>
</evidence>
<evidence type="ECO:0000256" key="1">
    <source>
        <dbReference type="ARBA" id="ARBA00004651"/>
    </source>
</evidence>
<feature type="transmembrane region" description="Helical" evidence="7">
    <location>
        <begin position="12"/>
        <end position="40"/>
    </location>
</feature>
<dbReference type="InterPro" id="IPR000515">
    <property type="entry name" value="MetI-like"/>
</dbReference>
<dbReference type="SUPFAM" id="SSF161098">
    <property type="entry name" value="MetI-like"/>
    <property type="match status" value="1"/>
</dbReference>
<dbReference type="PROSITE" id="PS50928">
    <property type="entry name" value="ABC_TM1"/>
    <property type="match status" value="1"/>
</dbReference>
<dbReference type="RefSeq" id="WP_193736666.1">
    <property type="nucleotide sequence ID" value="NZ_CP063304.1"/>
</dbReference>
<proteinExistence type="inferred from homology"/>
<keyword evidence="4 7" id="KW-0812">Transmembrane</keyword>
<comment type="subcellular location">
    <subcellularLocation>
        <location evidence="1 7">Cell membrane</location>
        <topology evidence="1 7">Multi-pass membrane protein</topology>
    </subcellularLocation>
</comment>
<comment type="similarity">
    <text evidence="7">Belongs to the binding-protein-dependent transport system permease family.</text>
</comment>